<dbReference type="STRING" id="48936.NJ75_01217"/>
<dbReference type="PATRIC" id="fig|48936.3.peg.1219"/>
<proteinExistence type="inferred from homology"/>
<comment type="similarity">
    <text evidence="1">Belongs to the Cu-Zn superoxide dismutase family.</text>
</comment>
<comment type="caution">
    <text evidence="4">The sequence shown here is derived from an EMBL/GenBank/DDBJ whole genome shotgun (WGS) entry which is preliminary data.</text>
</comment>
<dbReference type="GO" id="GO:0006801">
    <property type="term" value="P:superoxide metabolic process"/>
    <property type="evidence" value="ECO:0007669"/>
    <property type="project" value="InterPro"/>
</dbReference>
<dbReference type="EMBL" id="JRVC01000005">
    <property type="protein sequence ID" value="KHS48030.1"/>
    <property type="molecule type" value="Genomic_DNA"/>
</dbReference>
<feature type="chain" id="PRO_5002128324" evidence="2">
    <location>
        <begin position="26"/>
        <end position="178"/>
    </location>
</feature>
<keyword evidence="2" id="KW-0732">Signal</keyword>
<evidence type="ECO:0000256" key="2">
    <source>
        <dbReference type="SAM" id="SignalP"/>
    </source>
</evidence>
<dbReference type="InterPro" id="IPR024134">
    <property type="entry name" value="SOD_Cu/Zn_/chaperone"/>
</dbReference>
<dbReference type="PANTHER" id="PTHR10003">
    <property type="entry name" value="SUPEROXIDE DISMUTASE CU-ZN -RELATED"/>
    <property type="match status" value="1"/>
</dbReference>
<evidence type="ECO:0000313" key="5">
    <source>
        <dbReference type="Proteomes" id="UP000031338"/>
    </source>
</evidence>
<dbReference type="AlphaFoldDB" id="A0A0B9AFD1"/>
<feature type="signal peptide" evidence="2">
    <location>
        <begin position="1"/>
        <end position="25"/>
    </location>
</feature>
<dbReference type="CDD" id="cd00305">
    <property type="entry name" value="Cu-Zn_Superoxide_Dismutase"/>
    <property type="match status" value="1"/>
</dbReference>
<dbReference type="Gene3D" id="2.60.40.200">
    <property type="entry name" value="Superoxide dismutase, copper/zinc binding domain"/>
    <property type="match status" value="1"/>
</dbReference>
<evidence type="ECO:0000256" key="1">
    <source>
        <dbReference type="ARBA" id="ARBA00010457"/>
    </source>
</evidence>
<name>A0A0B9AFD1_9SPHN</name>
<protein>
    <submittedName>
        <fullName evidence="4">Superoxide dismutase, copper/zinc binding</fullName>
    </submittedName>
</protein>
<dbReference type="Proteomes" id="UP000031338">
    <property type="component" value="Unassembled WGS sequence"/>
</dbReference>
<keyword evidence="5" id="KW-1185">Reference proteome</keyword>
<sequence length="178" mass="17527">MLSKAAILPLACSLLLGACATMDQADQTSTLARATLSDAAGASVGTVRIEQSGTALSLVADVRGMSAGQHGIHMHTTGKCEAPDFTSAGGHLNPTAHQHGTMNPAGPHLGDLPNITVAADGTGTLSAPLSGTAATVLASLFDTDGTAIVVHAGPDDYKTDPSGNSGGRVACGVLTQGA</sequence>
<evidence type="ECO:0000259" key="3">
    <source>
        <dbReference type="Pfam" id="PF00080"/>
    </source>
</evidence>
<accession>A0A0B9AFD1</accession>
<dbReference type="RefSeq" id="WP_039332466.1">
    <property type="nucleotide sequence ID" value="NZ_JRVC01000005.1"/>
</dbReference>
<dbReference type="GO" id="GO:0005507">
    <property type="term" value="F:copper ion binding"/>
    <property type="evidence" value="ECO:0007669"/>
    <property type="project" value="InterPro"/>
</dbReference>
<organism evidence="4 5">
    <name type="scientific">Novosphingobium subterraneum</name>
    <dbReference type="NCBI Taxonomy" id="48936"/>
    <lineage>
        <taxon>Bacteria</taxon>
        <taxon>Pseudomonadati</taxon>
        <taxon>Pseudomonadota</taxon>
        <taxon>Alphaproteobacteria</taxon>
        <taxon>Sphingomonadales</taxon>
        <taxon>Sphingomonadaceae</taxon>
        <taxon>Novosphingobium</taxon>
    </lineage>
</organism>
<dbReference type="Pfam" id="PF00080">
    <property type="entry name" value="Sod_Cu"/>
    <property type="match status" value="1"/>
</dbReference>
<reference evidence="4 5" key="1">
    <citation type="submission" date="2014-10" db="EMBL/GenBank/DDBJ databases">
        <title>Draft genome sequence of Novosphingobium subterraneum DSM 12447.</title>
        <authorList>
            <person name="Gan H.M."/>
            <person name="Gan H.Y."/>
            <person name="Savka M.A."/>
        </authorList>
    </citation>
    <scope>NUCLEOTIDE SEQUENCE [LARGE SCALE GENOMIC DNA]</scope>
    <source>
        <strain evidence="4 5">DSM 12447</strain>
    </source>
</reference>
<dbReference type="PROSITE" id="PS51257">
    <property type="entry name" value="PROKAR_LIPOPROTEIN"/>
    <property type="match status" value="1"/>
</dbReference>
<dbReference type="SUPFAM" id="SSF49329">
    <property type="entry name" value="Cu,Zn superoxide dismutase-like"/>
    <property type="match status" value="1"/>
</dbReference>
<dbReference type="InterPro" id="IPR036423">
    <property type="entry name" value="SOD-like_Cu/Zn_dom_sf"/>
</dbReference>
<gene>
    <name evidence="4" type="ORF">NJ75_01217</name>
</gene>
<feature type="domain" description="Superoxide dismutase copper/zinc binding" evidence="3">
    <location>
        <begin position="45"/>
        <end position="173"/>
    </location>
</feature>
<dbReference type="InterPro" id="IPR001424">
    <property type="entry name" value="SOD_Cu_Zn_dom"/>
</dbReference>
<evidence type="ECO:0000313" key="4">
    <source>
        <dbReference type="EMBL" id="KHS48030.1"/>
    </source>
</evidence>